<comment type="caution">
    <text evidence="2">The sequence shown here is derived from an EMBL/GenBank/DDBJ whole genome shotgun (WGS) entry which is preliminary data.</text>
</comment>
<dbReference type="AlphaFoldDB" id="A0AA41YUE2"/>
<feature type="transmembrane region" description="Helical" evidence="1">
    <location>
        <begin position="7"/>
        <end position="26"/>
    </location>
</feature>
<reference evidence="2" key="1">
    <citation type="submission" date="2022-09" db="EMBL/GenBank/DDBJ databases">
        <title>Rhodovastum sp. nov. RN2-1 isolated from soil in Seongnam, South Korea.</title>
        <authorList>
            <person name="Le N.T."/>
        </authorList>
    </citation>
    <scope>NUCLEOTIDE SEQUENCE</scope>
    <source>
        <strain evidence="2">RN2-1</strain>
    </source>
</reference>
<evidence type="ECO:0000313" key="3">
    <source>
        <dbReference type="Proteomes" id="UP001165679"/>
    </source>
</evidence>
<accession>A0AA41YUE2</accession>
<keyword evidence="1" id="KW-0812">Transmembrane</keyword>
<dbReference type="EMBL" id="JAPDNT010000024">
    <property type="protein sequence ID" value="MCW3476768.1"/>
    <property type="molecule type" value="Genomic_DNA"/>
</dbReference>
<organism evidence="2 3">
    <name type="scientific">Limobrevibacterium gyesilva</name>
    <dbReference type="NCBI Taxonomy" id="2991712"/>
    <lineage>
        <taxon>Bacteria</taxon>
        <taxon>Pseudomonadati</taxon>
        <taxon>Pseudomonadota</taxon>
        <taxon>Alphaproteobacteria</taxon>
        <taxon>Acetobacterales</taxon>
        <taxon>Acetobacteraceae</taxon>
        <taxon>Limobrevibacterium</taxon>
    </lineage>
</organism>
<gene>
    <name evidence="2" type="ORF">OL599_19565</name>
</gene>
<dbReference type="RefSeq" id="WP_264715600.1">
    <property type="nucleotide sequence ID" value="NZ_JAPDNT010000024.1"/>
</dbReference>
<feature type="transmembrane region" description="Helical" evidence="1">
    <location>
        <begin position="32"/>
        <end position="51"/>
    </location>
</feature>
<name>A0AA41YUE2_9PROT</name>
<dbReference type="Proteomes" id="UP001165679">
    <property type="component" value="Unassembled WGS sequence"/>
</dbReference>
<keyword evidence="1" id="KW-0472">Membrane</keyword>
<reference evidence="2" key="2">
    <citation type="submission" date="2022-10" db="EMBL/GenBank/DDBJ databases">
        <authorList>
            <person name="Trinh H.N."/>
        </authorList>
    </citation>
    <scope>NUCLEOTIDE SEQUENCE</scope>
    <source>
        <strain evidence="2">RN2-1</strain>
    </source>
</reference>
<evidence type="ECO:0000313" key="2">
    <source>
        <dbReference type="EMBL" id="MCW3476768.1"/>
    </source>
</evidence>
<protein>
    <submittedName>
        <fullName evidence="2">Uncharacterized protein</fullName>
    </submittedName>
</protein>
<sequence length="69" mass="7588">MEEVSEVVVGLLMLVLGFLGLVMASGALDNEIYIFGLSLAGFALVFELGLIRRHFDRKDAARVRVGRHV</sequence>
<proteinExistence type="predicted"/>
<evidence type="ECO:0000256" key="1">
    <source>
        <dbReference type="SAM" id="Phobius"/>
    </source>
</evidence>
<keyword evidence="1" id="KW-1133">Transmembrane helix</keyword>
<keyword evidence="3" id="KW-1185">Reference proteome</keyword>